<dbReference type="Proteomes" id="UP000053989">
    <property type="component" value="Unassembled WGS sequence"/>
</dbReference>
<name>A0A0C3AT41_9AGAM</name>
<accession>A0A0C3AT41</accession>
<keyword evidence="2" id="KW-1185">Reference proteome</keyword>
<dbReference type="AlphaFoldDB" id="A0A0C3AT41"/>
<gene>
    <name evidence="1" type="ORF">SCLCIDRAFT_1209490</name>
</gene>
<dbReference type="HOGENOM" id="CLU_2591213_0_0_1"/>
<sequence length="80" mass="9503">MPDRFIELVALPPRVVSACCETYLKHVFLDIWCAQAIEYGSTSKWSTRQICTHTDKPHCMCQLPKSKHFWQIFVFMIKRR</sequence>
<evidence type="ECO:0000313" key="1">
    <source>
        <dbReference type="EMBL" id="KIM68102.1"/>
    </source>
</evidence>
<dbReference type="InParanoid" id="A0A0C3AT41"/>
<protein>
    <submittedName>
        <fullName evidence="1">Uncharacterized protein</fullName>
    </submittedName>
</protein>
<dbReference type="EMBL" id="KN822010">
    <property type="protein sequence ID" value="KIM68102.1"/>
    <property type="molecule type" value="Genomic_DNA"/>
</dbReference>
<evidence type="ECO:0000313" key="2">
    <source>
        <dbReference type="Proteomes" id="UP000053989"/>
    </source>
</evidence>
<proteinExistence type="predicted"/>
<reference evidence="1 2" key="1">
    <citation type="submission" date="2014-04" db="EMBL/GenBank/DDBJ databases">
        <authorList>
            <consortium name="DOE Joint Genome Institute"/>
            <person name="Kuo A."/>
            <person name="Kohler A."/>
            <person name="Nagy L.G."/>
            <person name="Floudas D."/>
            <person name="Copeland A."/>
            <person name="Barry K.W."/>
            <person name="Cichocki N."/>
            <person name="Veneault-Fourrey C."/>
            <person name="LaButti K."/>
            <person name="Lindquist E.A."/>
            <person name="Lipzen A."/>
            <person name="Lundell T."/>
            <person name="Morin E."/>
            <person name="Murat C."/>
            <person name="Sun H."/>
            <person name="Tunlid A."/>
            <person name="Henrissat B."/>
            <person name="Grigoriev I.V."/>
            <person name="Hibbett D.S."/>
            <person name="Martin F."/>
            <person name="Nordberg H.P."/>
            <person name="Cantor M.N."/>
            <person name="Hua S.X."/>
        </authorList>
    </citation>
    <scope>NUCLEOTIDE SEQUENCE [LARGE SCALE GENOMIC DNA]</scope>
    <source>
        <strain evidence="1 2">Foug A</strain>
    </source>
</reference>
<organism evidence="1 2">
    <name type="scientific">Scleroderma citrinum Foug A</name>
    <dbReference type="NCBI Taxonomy" id="1036808"/>
    <lineage>
        <taxon>Eukaryota</taxon>
        <taxon>Fungi</taxon>
        <taxon>Dikarya</taxon>
        <taxon>Basidiomycota</taxon>
        <taxon>Agaricomycotina</taxon>
        <taxon>Agaricomycetes</taxon>
        <taxon>Agaricomycetidae</taxon>
        <taxon>Boletales</taxon>
        <taxon>Sclerodermatineae</taxon>
        <taxon>Sclerodermataceae</taxon>
        <taxon>Scleroderma</taxon>
    </lineage>
</organism>
<reference evidence="2" key="2">
    <citation type="submission" date="2015-01" db="EMBL/GenBank/DDBJ databases">
        <title>Evolutionary Origins and Diversification of the Mycorrhizal Mutualists.</title>
        <authorList>
            <consortium name="DOE Joint Genome Institute"/>
            <consortium name="Mycorrhizal Genomics Consortium"/>
            <person name="Kohler A."/>
            <person name="Kuo A."/>
            <person name="Nagy L.G."/>
            <person name="Floudas D."/>
            <person name="Copeland A."/>
            <person name="Barry K.W."/>
            <person name="Cichocki N."/>
            <person name="Veneault-Fourrey C."/>
            <person name="LaButti K."/>
            <person name="Lindquist E.A."/>
            <person name="Lipzen A."/>
            <person name="Lundell T."/>
            <person name="Morin E."/>
            <person name="Murat C."/>
            <person name="Riley R."/>
            <person name="Ohm R."/>
            <person name="Sun H."/>
            <person name="Tunlid A."/>
            <person name="Henrissat B."/>
            <person name="Grigoriev I.V."/>
            <person name="Hibbett D.S."/>
            <person name="Martin F."/>
        </authorList>
    </citation>
    <scope>NUCLEOTIDE SEQUENCE [LARGE SCALE GENOMIC DNA]</scope>
    <source>
        <strain evidence="2">Foug A</strain>
    </source>
</reference>